<dbReference type="CDD" id="cd08829">
    <property type="entry name" value="SPFH_paraslipin"/>
    <property type="match status" value="1"/>
</dbReference>
<dbReference type="Pfam" id="PF01145">
    <property type="entry name" value="Band_7"/>
    <property type="match status" value="1"/>
</dbReference>
<dbReference type="AlphaFoldDB" id="A0A5E4R3K8"/>
<evidence type="ECO:0000256" key="2">
    <source>
        <dbReference type="ARBA" id="ARBA00008164"/>
    </source>
</evidence>
<evidence type="ECO:0000313" key="6">
    <source>
        <dbReference type="EMBL" id="VVD04978.1"/>
    </source>
</evidence>
<dbReference type="EMBL" id="FZQP02006917">
    <property type="protein sequence ID" value="VVD04978.1"/>
    <property type="molecule type" value="Genomic_DNA"/>
</dbReference>
<gene>
    <name evidence="6" type="ORF">LSINAPIS_LOCUS14614</name>
</gene>
<dbReference type="InterPro" id="IPR032435">
    <property type="entry name" value="STML2-like_C"/>
</dbReference>
<reference evidence="6 7" key="1">
    <citation type="submission" date="2017-07" db="EMBL/GenBank/DDBJ databases">
        <authorList>
            <person name="Talla V."/>
            <person name="Backstrom N."/>
        </authorList>
    </citation>
    <scope>NUCLEOTIDE SEQUENCE [LARGE SCALE GENOMIC DNA]</scope>
</reference>
<evidence type="ECO:0000256" key="1">
    <source>
        <dbReference type="ARBA" id="ARBA00004173"/>
    </source>
</evidence>
<evidence type="ECO:0000313" key="7">
    <source>
        <dbReference type="Proteomes" id="UP000324832"/>
    </source>
</evidence>
<dbReference type="GO" id="GO:0007005">
    <property type="term" value="P:mitochondrion organization"/>
    <property type="evidence" value="ECO:0007669"/>
    <property type="project" value="TreeGrafter"/>
</dbReference>
<comment type="similarity">
    <text evidence="2">Belongs to the band 7/mec-2 family.</text>
</comment>
<dbReference type="InterPro" id="IPR050710">
    <property type="entry name" value="Band7/mec-2_domain"/>
</dbReference>
<dbReference type="SMART" id="SM00244">
    <property type="entry name" value="PHB"/>
    <property type="match status" value="1"/>
</dbReference>
<feature type="domain" description="Band 7" evidence="5">
    <location>
        <begin position="46"/>
        <end position="204"/>
    </location>
</feature>
<dbReference type="SUPFAM" id="SSF117892">
    <property type="entry name" value="Band 7/SPFH domain"/>
    <property type="match status" value="1"/>
</dbReference>
<evidence type="ECO:0000256" key="3">
    <source>
        <dbReference type="ARBA" id="ARBA00023128"/>
    </source>
</evidence>
<evidence type="ECO:0000256" key="4">
    <source>
        <dbReference type="SAM" id="MobiDB-lite"/>
    </source>
</evidence>
<dbReference type="InterPro" id="IPR036013">
    <property type="entry name" value="Band_7/SPFH_dom_sf"/>
</dbReference>
<comment type="subcellular location">
    <subcellularLocation>
        <location evidence="1">Mitochondrion</location>
    </subcellularLocation>
</comment>
<dbReference type="FunFam" id="3.30.479.30:FF:000008">
    <property type="entry name" value="Stomatin-like protein 2, mitochondrial"/>
    <property type="match status" value="1"/>
</dbReference>
<dbReference type="PRINTS" id="PR00721">
    <property type="entry name" value="STOMATIN"/>
</dbReference>
<evidence type="ECO:0000259" key="5">
    <source>
        <dbReference type="SMART" id="SM00244"/>
    </source>
</evidence>
<keyword evidence="3" id="KW-0496">Mitochondrion</keyword>
<dbReference type="PANTHER" id="PTHR43327">
    <property type="entry name" value="STOMATIN-LIKE PROTEIN 2, MITOCHONDRIAL"/>
    <property type="match status" value="1"/>
</dbReference>
<name>A0A5E4R3K8_9NEOP</name>
<keyword evidence="7" id="KW-1185">Reference proteome</keyword>
<accession>A0A5E4R3K8</accession>
<dbReference type="Proteomes" id="UP000324832">
    <property type="component" value="Unassembled WGS sequence"/>
</dbReference>
<dbReference type="InterPro" id="IPR001107">
    <property type="entry name" value="Band_7"/>
</dbReference>
<sequence length="409" mass="45647">MFSRSRLFLSKAFNLKNVYKLDYQNETKFLYGIVAARHRSTSPLNTIVMFVPQQEAWIVERMGKFHRILEPGLNLLWPIVDKVKYVQSLKEIAIDVPKQSAITSDNVTLSIDGVLYLRIVDAYLASYGVEDPEFAITQLAQTTMRSELGKISLDKVFRERESLNVSIVHSINKASEAWGIACLRYEIRDIKLPTRVHEAMQMQVEAERRKRAAILESEGVRAADINVAEGKRQARILGSEAEKQEQINKASGEAQAMLAVAEARSRGLKLIASALAQPDSRHAASLTIAEQYVAAFNKLARTNNTLILPANAGDVSNLVAQAMSIYSTVTAHSNQQSRSHGEPIIPEIMAEDPLYKLNTLSDKSTTFAGQPVPTGEDLAEYFSDDEEREKALQAQKDKKKPSQTLEKEI</sequence>
<dbReference type="Pfam" id="PF16200">
    <property type="entry name" value="Band_7_C"/>
    <property type="match status" value="1"/>
</dbReference>
<proteinExistence type="inferred from homology"/>
<organism evidence="6 7">
    <name type="scientific">Leptidea sinapis</name>
    <dbReference type="NCBI Taxonomy" id="189913"/>
    <lineage>
        <taxon>Eukaryota</taxon>
        <taxon>Metazoa</taxon>
        <taxon>Ecdysozoa</taxon>
        <taxon>Arthropoda</taxon>
        <taxon>Hexapoda</taxon>
        <taxon>Insecta</taxon>
        <taxon>Pterygota</taxon>
        <taxon>Neoptera</taxon>
        <taxon>Endopterygota</taxon>
        <taxon>Lepidoptera</taxon>
        <taxon>Glossata</taxon>
        <taxon>Ditrysia</taxon>
        <taxon>Papilionoidea</taxon>
        <taxon>Pieridae</taxon>
        <taxon>Dismorphiinae</taxon>
        <taxon>Leptidea</taxon>
    </lineage>
</organism>
<dbReference type="Gene3D" id="3.30.479.30">
    <property type="entry name" value="Band 7 domain"/>
    <property type="match status" value="1"/>
</dbReference>
<dbReference type="GO" id="GO:0005739">
    <property type="term" value="C:mitochondrion"/>
    <property type="evidence" value="ECO:0007669"/>
    <property type="project" value="UniProtKB-SubCell"/>
</dbReference>
<dbReference type="InterPro" id="IPR001972">
    <property type="entry name" value="Stomatin_HflK_fam"/>
</dbReference>
<dbReference type="PANTHER" id="PTHR43327:SF10">
    <property type="entry name" value="STOMATIN-LIKE PROTEIN 2, MITOCHONDRIAL"/>
    <property type="match status" value="1"/>
</dbReference>
<protein>
    <recommendedName>
        <fullName evidence="5">Band 7 domain-containing protein</fullName>
    </recommendedName>
</protein>
<feature type="region of interest" description="Disordered" evidence="4">
    <location>
        <begin position="386"/>
        <end position="409"/>
    </location>
</feature>
<dbReference type="GO" id="GO:0016020">
    <property type="term" value="C:membrane"/>
    <property type="evidence" value="ECO:0007669"/>
    <property type="project" value="InterPro"/>
</dbReference>